<dbReference type="Pfam" id="PF02585">
    <property type="entry name" value="PIG-L"/>
    <property type="match status" value="1"/>
</dbReference>
<dbReference type="PANTHER" id="PTHR12993:SF26">
    <property type="entry name" value="1D-MYO-INOSITOL 2-ACETAMIDO-2-DEOXY-ALPHA-D-GLUCOPYRANOSIDE DEACETYLASE"/>
    <property type="match status" value="1"/>
</dbReference>
<feature type="transmembrane region" description="Helical" evidence="2">
    <location>
        <begin position="463"/>
        <end position="483"/>
    </location>
</feature>
<dbReference type="InterPro" id="IPR024078">
    <property type="entry name" value="LmbE-like_dom_sf"/>
</dbReference>
<organism evidence="3">
    <name type="scientific">bioreactor metagenome</name>
    <dbReference type="NCBI Taxonomy" id="1076179"/>
    <lineage>
        <taxon>unclassified sequences</taxon>
        <taxon>metagenomes</taxon>
        <taxon>ecological metagenomes</taxon>
    </lineage>
</organism>
<keyword evidence="3" id="KW-0378">Hydrolase</keyword>
<protein>
    <submittedName>
        <fullName evidence="3">1D-myo-inositol 2-acetamido-2-deoxy-alpha-D-glucopyranoside deacetylase</fullName>
        <ecNumber evidence="3">3.5.1.103</ecNumber>
    </submittedName>
</protein>
<proteinExistence type="predicted"/>
<keyword evidence="2" id="KW-0812">Transmembrane</keyword>
<evidence type="ECO:0000256" key="2">
    <source>
        <dbReference type="SAM" id="Phobius"/>
    </source>
</evidence>
<sequence length="499" mass="54383">MEFLFGAAAERIIAEGNRHTEMTLSRLKQVFCLAGAAVFLVCAPAFSRAELPIADDVTELCEVTEPSPGRAARRLTDGNVETYTEFSEFKDFRCVWGEDAPVAGMYLKFYQAPGSFVLTQLDAAGEALSEQTVDSPLLNAYYPLETAARGVLIHVNEDMSIGEVAFYSAGNLPDGVYDWKPPADKADLLVISAHCDDELLYFGGTIPTYAGEKGLVVQVAYMANEERLRMDEAMNGLWLCKVRNAPVLVGMKDAYTETLEAAEKRWGRDETVAAIVSLIRRFKPEVIVTHDLEGEYGHGAHRITASCTLEAVSAAADGTLYPESAQKYGAWQTKKLYLHLFDTGAITMDWRVPLAAFDGLTALDVANLAYDCHVSQQEFHQNVYDTGDFSSAEYGLAYTQVGQDVAGGDFFENIPLDALSNYVAPTPSTTPEPTPTPTVAPTPSPTASPEVVAETPAAPDRTMLLLAAGVLVLLSAGTILLIVRTVKKARRKRKKVRRQ</sequence>
<keyword evidence="2" id="KW-1133">Transmembrane helix</keyword>
<dbReference type="EMBL" id="VSSQ01002928">
    <property type="protein sequence ID" value="MPM18147.1"/>
    <property type="molecule type" value="Genomic_DNA"/>
</dbReference>
<feature type="compositionally biased region" description="Pro residues" evidence="1">
    <location>
        <begin position="428"/>
        <end position="446"/>
    </location>
</feature>
<gene>
    <name evidence="3" type="primary">mshB_4</name>
    <name evidence="3" type="ORF">SDC9_64553</name>
</gene>
<dbReference type="SUPFAM" id="SSF102588">
    <property type="entry name" value="LmbE-like"/>
    <property type="match status" value="1"/>
</dbReference>
<evidence type="ECO:0000256" key="1">
    <source>
        <dbReference type="SAM" id="MobiDB-lite"/>
    </source>
</evidence>
<accession>A0A644XQ96</accession>
<dbReference type="AlphaFoldDB" id="A0A644XQ96"/>
<dbReference type="Gene3D" id="3.40.50.10320">
    <property type="entry name" value="LmbE-like"/>
    <property type="match status" value="1"/>
</dbReference>
<evidence type="ECO:0000313" key="3">
    <source>
        <dbReference type="EMBL" id="MPM18147.1"/>
    </source>
</evidence>
<reference evidence="3" key="1">
    <citation type="submission" date="2019-08" db="EMBL/GenBank/DDBJ databases">
        <authorList>
            <person name="Kucharzyk K."/>
            <person name="Murdoch R.W."/>
            <person name="Higgins S."/>
            <person name="Loffler F."/>
        </authorList>
    </citation>
    <scope>NUCLEOTIDE SEQUENCE</scope>
</reference>
<feature type="region of interest" description="Disordered" evidence="1">
    <location>
        <begin position="424"/>
        <end position="451"/>
    </location>
</feature>
<comment type="caution">
    <text evidence="3">The sequence shown here is derived from an EMBL/GenBank/DDBJ whole genome shotgun (WGS) entry which is preliminary data.</text>
</comment>
<keyword evidence="2" id="KW-0472">Membrane</keyword>
<dbReference type="EC" id="3.5.1.103" evidence="3"/>
<name>A0A644XQ96_9ZZZZ</name>
<dbReference type="PANTHER" id="PTHR12993">
    <property type="entry name" value="N-ACETYLGLUCOSAMINYL-PHOSPHATIDYLINOSITOL DE-N-ACETYLASE-RELATED"/>
    <property type="match status" value="1"/>
</dbReference>
<dbReference type="GO" id="GO:0035595">
    <property type="term" value="F:N-acetylglucosaminylinositol deacetylase activity"/>
    <property type="evidence" value="ECO:0007669"/>
    <property type="project" value="UniProtKB-EC"/>
</dbReference>
<dbReference type="InterPro" id="IPR003737">
    <property type="entry name" value="GlcNAc_PI_deacetylase-related"/>
</dbReference>